<dbReference type="SUPFAM" id="SSF53850">
    <property type="entry name" value="Periplasmic binding protein-like II"/>
    <property type="match status" value="1"/>
</dbReference>
<dbReference type="PIRSF" id="PIRSF017082">
    <property type="entry name" value="YflP"/>
    <property type="match status" value="1"/>
</dbReference>
<dbReference type="PANTHER" id="PTHR42928">
    <property type="entry name" value="TRICARBOXYLATE-BINDING PROTEIN"/>
    <property type="match status" value="1"/>
</dbReference>
<evidence type="ECO:0000313" key="3">
    <source>
        <dbReference type="EMBL" id="QFZ85112.1"/>
    </source>
</evidence>
<sequence>MSMPAHGPQAPPHAARSPAPICGDIRPISSIEHVDRCRAHHPEQSGTHRRRQRMRKLLAVSIVLACAVHGPARSQESFPSRPIKWVVGTPAGGGTDIVARLVGTQMQKQMAQPLVVDNKPGAGTTIAADYVAKSTPDGYTILAADPGTIMFSTALYAKLPYDPVRDFAPVGLLARVPLLLAVHPGSGYEDVRQLVADMRATPEKFPVATSGIGGPHHVALEFLKDQAQLKLAHVPYKGGAAALQDVMAGVVPVMIADLTSAIGHIKGGKLKVLATFNAQPLTDLPGVPSLVQLNLTTRVPPSYLSVVAPAKTPPEVIDKLSSELQLALSDRDVQARLRDMGAEPLPTTSAQMKQQWTQDMAIWPALIRSKGITLD</sequence>
<gene>
    <name evidence="3" type="ORF">GFK26_21310</name>
</gene>
<dbReference type="Pfam" id="PF03401">
    <property type="entry name" value="TctC"/>
    <property type="match status" value="1"/>
</dbReference>
<dbReference type="CDD" id="cd07012">
    <property type="entry name" value="PBP2_Bug_TTT"/>
    <property type="match status" value="1"/>
</dbReference>
<proteinExistence type="inferred from homology"/>
<feature type="compositionally biased region" description="Low complexity" evidence="2">
    <location>
        <begin position="1"/>
        <end position="15"/>
    </location>
</feature>
<dbReference type="PANTHER" id="PTHR42928:SF5">
    <property type="entry name" value="BLR1237 PROTEIN"/>
    <property type="match status" value="1"/>
</dbReference>
<feature type="region of interest" description="Disordered" evidence="2">
    <location>
        <begin position="1"/>
        <end position="24"/>
    </location>
</feature>
<dbReference type="Proteomes" id="UP000326780">
    <property type="component" value="Chromosome"/>
</dbReference>
<comment type="similarity">
    <text evidence="1">Belongs to the UPF0065 (bug) family.</text>
</comment>
<name>A0A5Q0M9K9_VARPD</name>
<protein>
    <submittedName>
        <fullName evidence="3">Tripartite tricarboxylate transporter substrate binding protein</fullName>
    </submittedName>
</protein>
<dbReference type="Gene3D" id="3.40.190.10">
    <property type="entry name" value="Periplasmic binding protein-like II"/>
    <property type="match status" value="1"/>
</dbReference>
<dbReference type="EMBL" id="CP045644">
    <property type="protein sequence ID" value="QFZ85112.1"/>
    <property type="molecule type" value="Genomic_DNA"/>
</dbReference>
<accession>A0A5Q0M9K9</accession>
<dbReference type="InterPro" id="IPR042100">
    <property type="entry name" value="Bug_dom1"/>
</dbReference>
<dbReference type="Gene3D" id="3.40.190.150">
    <property type="entry name" value="Bordetella uptake gene, domain 1"/>
    <property type="match status" value="1"/>
</dbReference>
<dbReference type="AlphaFoldDB" id="A0A5Q0M9K9"/>
<evidence type="ECO:0000256" key="1">
    <source>
        <dbReference type="ARBA" id="ARBA00006987"/>
    </source>
</evidence>
<evidence type="ECO:0000256" key="2">
    <source>
        <dbReference type="SAM" id="MobiDB-lite"/>
    </source>
</evidence>
<reference evidence="3 4" key="1">
    <citation type="submission" date="2019-10" db="EMBL/GenBank/DDBJ databases">
        <title>Complete genome sequence of Variovorax paradoxus 5C-2.</title>
        <authorList>
            <person name="Gogoleva N.E."/>
            <person name="Balkin A.S."/>
        </authorList>
    </citation>
    <scope>NUCLEOTIDE SEQUENCE [LARGE SCALE GENOMIC DNA]</scope>
    <source>
        <strain evidence="3 4">5C-2</strain>
    </source>
</reference>
<dbReference type="InterPro" id="IPR005064">
    <property type="entry name" value="BUG"/>
</dbReference>
<evidence type="ECO:0000313" key="4">
    <source>
        <dbReference type="Proteomes" id="UP000326780"/>
    </source>
</evidence>
<organism evidence="3 4">
    <name type="scientific">Variovorax paradoxus</name>
    <dbReference type="NCBI Taxonomy" id="34073"/>
    <lineage>
        <taxon>Bacteria</taxon>
        <taxon>Pseudomonadati</taxon>
        <taxon>Pseudomonadota</taxon>
        <taxon>Betaproteobacteria</taxon>
        <taxon>Burkholderiales</taxon>
        <taxon>Comamonadaceae</taxon>
        <taxon>Variovorax</taxon>
    </lineage>
</organism>